<dbReference type="GO" id="GO:0005085">
    <property type="term" value="F:guanyl-nucleotide exchange factor activity"/>
    <property type="evidence" value="ECO:0007669"/>
    <property type="project" value="UniProtKB-KW"/>
</dbReference>
<evidence type="ECO:0000259" key="14">
    <source>
        <dbReference type="PROSITE" id="PS50178"/>
    </source>
</evidence>
<proteinExistence type="predicted"/>
<keyword evidence="9" id="KW-0206">Cytoskeleton</keyword>
<dbReference type="Pfam" id="PF22697">
    <property type="entry name" value="SOS1_NGEF_PH"/>
    <property type="match status" value="1"/>
</dbReference>
<dbReference type="AlphaFoldDB" id="A0A6I9NA20"/>
<feature type="domain" description="PH" evidence="12">
    <location>
        <begin position="574"/>
        <end position="673"/>
    </location>
</feature>
<dbReference type="InterPro" id="IPR035941">
    <property type="entry name" value="FGD1-4_PH2"/>
</dbReference>
<keyword evidence="7 10" id="KW-0863">Zinc-finger</keyword>
<dbReference type="InterPro" id="IPR011993">
    <property type="entry name" value="PH-like_dom_sf"/>
</dbReference>
<dbReference type="GO" id="GO:0046847">
    <property type="term" value="P:filopodium assembly"/>
    <property type="evidence" value="ECO:0007669"/>
    <property type="project" value="TreeGrafter"/>
</dbReference>
<dbReference type="FunFam" id="3.30.40.10:FF:000061">
    <property type="entry name" value="FYVE, RhoGEF and PH domain containing 1"/>
    <property type="match status" value="1"/>
</dbReference>
<evidence type="ECO:0000256" key="10">
    <source>
        <dbReference type="PROSITE-ProRule" id="PRU00091"/>
    </source>
</evidence>
<evidence type="ECO:0000256" key="5">
    <source>
        <dbReference type="ARBA" id="ARBA00022723"/>
    </source>
</evidence>
<keyword evidence="4" id="KW-0344">Guanine-nucleotide releasing factor</keyword>
<sequence>MPLQEVRPEAFNFLIMFDLKKSYSLIVNCSAEEFRRAAVRRKVRDAEECVVSNTVPPKPAHLQRPQREGPALARSPTAKLQPQQEQSPNRGVRCVSPAQNCPIRVGGNSFLNVSGAHISPTGLSPGSLRGSSLLGSPSPGKRGLDSHSPSREGGHSPAKLSPRNRSPLSGLLRTPSPVLGRIGSYRPAKNSKSWLHRIPSCKKEGKEKKAGKSLSVPDLIVYMDESRIQTEKDDRSPLKSLQSPNCKGPVITIKSPVKHGLRHASSDSHLSSIGRDHSPGRMNGSVQGRDGTLENGNGFNDKMAEGKIPGGYGSKSSGQWSEAATEDGRIHNECKDELCDEMRKERGGVPENEENTKQKLYNIAKELLQTERAYVARLHLLDQVFCSRLTEEAGRGSFPPDVIRNIFSNISSIFSFHSQFLLPDLESCISHWCERPGLGTVLLKHAPFLRMYANYVRNFDQAMELVRTWTERSSAFRNIVQEIQSQDECGSLTLQHHMLEPVQRVPRYEMLLKDYLKKLPKDSPDYGPAHKALETISMAATHSNSAIHKAESLKRLLEIYEMVGDEEVVNPTNDFLREGRLLKLAARNTSATERHLFLFNNFLLCCHPKFSLVGQRFTVRCRIGVDGMQVQQTTNEDHLYTFQVSGKERILELQATSEQDRDEWIKVIQEAIEMFQKKNETFKLASKETKEEDPMEELGRRAPRWIRDNEVTLCMKCQEPFNALTRRRHHCRACGFVVCWKCSDNKVPLEYDGNKLNKVCKACYFVLIAQRGDRMEEKKKRRTLETSTVSSDCEMSGFLLYGDNPKTCQQVWSVITRTEPPVLHLYPALQELKPLSSIPLLGCSVDGFPQELHGRPCFCLRQSNTTYTFSCSGLDLKGRWLAVLRAAVTRGQCNLRRCVSDVSVCPSEDFFIIEDIDNS</sequence>
<evidence type="ECO:0000313" key="16">
    <source>
        <dbReference type="RefSeq" id="XP_010773402.1"/>
    </source>
</evidence>
<dbReference type="InterPro" id="IPR000219">
    <property type="entry name" value="DH_dom"/>
</dbReference>
<evidence type="ECO:0000256" key="3">
    <source>
        <dbReference type="ARBA" id="ARBA00022553"/>
    </source>
</evidence>
<dbReference type="KEGG" id="ncc:104948870"/>
<reference evidence="16" key="1">
    <citation type="submission" date="2025-08" db="UniProtKB">
        <authorList>
            <consortium name="RefSeq"/>
        </authorList>
    </citation>
    <scope>IDENTIFICATION</scope>
    <source>
        <tissue evidence="16">Muscle</tissue>
    </source>
</reference>
<feature type="region of interest" description="Disordered" evidence="11">
    <location>
        <begin position="230"/>
        <end position="290"/>
    </location>
</feature>
<dbReference type="Gene3D" id="1.20.900.10">
    <property type="entry name" value="Dbl homology (DH) domain"/>
    <property type="match status" value="1"/>
</dbReference>
<dbReference type="CDD" id="cd15741">
    <property type="entry name" value="FYVE_FGD1_2_4"/>
    <property type="match status" value="1"/>
</dbReference>
<evidence type="ECO:0000256" key="11">
    <source>
        <dbReference type="SAM" id="MobiDB-lite"/>
    </source>
</evidence>
<dbReference type="GO" id="GO:0008270">
    <property type="term" value="F:zinc ion binding"/>
    <property type="evidence" value="ECO:0007669"/>
    <property type="project" value="UniProtKB-KW"/>
</dbReference>
<evidence type="ECO:0000256" key="8">
    <source>
        <dbReference type="ARBA" id="ARBA00022833"/>
    </source>
</evidence>
<dbReference type="SUPFAM" id="SSF50729">
    <property type="entry name" value="PH domain-like"/>
    <property type="match status" value="2"/>
</dbReference>
<dbReference type="InterPro" id="IPR055251">
    <property type="entry name" value="SOS1_NGEF_PH"/>
</dbReference>
<dbReference type="GO" id="GO:0005737">
    <property type="term" value="C:cytoplasm"/>
    <property type="evidence" value="ECO:0007669"/>
    <property type="project" value="TreeGrafter"/>
</dbReference>
<keyword evidence="6" id="KW-0677">Repeat</keyword>
<dbReference type="Gene3D" id="3.30.40.10">
    <property type="entry name" value="Zinc/RING finger domain, C3HC4 (zinc finger)"/>
    <property type="match status" value="1"/>
</dbReference>
<organism evidence="15 16">
    <name type="scientific">Notothenia coriiceps</name>
    <name type="common">black rockcod</name>
    <dbReference type="NCBI Taxonomy" id="8208"/>
    <lineage>
        <taxon>Eukaryota</taxon>
        <taxon>Metazoa</taxon>
        <taxon>Chordata</taxon>
        <taxon>Craniata</taxon>
        <taxon>Vertebrata</taxon>
        <taxon>Euteleostomi</taxon>
        <taxon>Actinopterygii</taxon>
        <taxon>Neopterygii</taxon>
        <taxon>Teleostei</taxon>
        <taxon>Neoteleostei</taxon>
        <taxon>Acanthomorphata</taxon>
        <taxon>Eupercaria</taxon>
        <taxon>Perciformes</taxon>
        <taxon>Notothenioidei</taxon>
        <taxon>Nototheniidae</taxon>
        <taxon>Notothenia</taxon>
    </lineage>
</organism>
<feature type="compositionally biased region" description="Basic and acidic residues" evidence="11">
    <location>
        <begin position="142"/>
        <end position="154"/>
    </location>
</feature>
<dbReference type="OrthoDB" id="660555at2759"/>
<feature type="compositionally biased region" description="Polar residues" evidence="11">
    <location>
        <begin position="78"/>
        <end position="89"/>
    </location>
</feature>
<dbReference type="InterPro" id="IPR035899">
    <property type="entry name" value="DBL_dom_sf"/>
</dbReference>
<feature type="domain" description="FYVE-type" evidence="14">
    <location>
        <begin position="708"/>
        <end position="764"/>
    </location>
</feature>
<dbReference type="GO" id="GO:0007010">
    <property type="term" value="P:cytoskeleton organization"/>
    <property type="evidence" value="ECO:0007669"/>
    <property type="project" value="TreeGrafter"/>
</dbReference>
<dbReference type="InterPro" id="IPR011011">
    <property type="entry name" value="Znf_FYVE_PHD"/>
</dbReference>
<dbReference type="Pfam" id="PF01363">
    <property type="entry name" value="FYVE"/>
    <property type="match status" value="1"/>
</dbReference>
<dbReference type="PANTHER" id="PTHR12673:SF98">
    <property type="entry name" value="FYVE, RHOGEF AND PH DOMAIN-CONTAINING PROTEIN 4"/>
    <property type="match status" value="1"/>
</dbReference>
<dbReference type="InterPro" id="IPR001849">
    <property type="entry name" value="PH_domain"/>
</dbReference>
<dbReference type="PANTHER" id="PTHR12673">
    <property type="entry name" value="FACIOGENITAL DYSPLASIA PROTEIN"/>
    <property type="match status" value="1"/>
</dbReference>
<dbReference type="GO" id="GO:0005856">
    <property type="term" value="C:cytoskeleton"/>
    <property type="evidence" value="ECO:0007669"/>
    <property type="project" value="UniProtKB-SubCell"/>
</dbReference>
<feature type="domain" description="DH" evidence="13">
    <location>
        <begin position="359"/>
        <end position="546"/>
    </location>
</feature>
<feature type="region of interest" description="Disordered" evidence="11">
    <location>
        <begin position="52"/>
        <end position="93"/>
    </location>
</feature>
<feature type="domain" description="PH" evidence="12">
    <location>
        <begin position="792"/>
        <end position="889"/>
    </location>
</feature>
<dbReference type="SUPFAM" id="SSF57903">
    <property type="entry name" value="FYVE/PHD zinc finger"/>
    <property type="match status" value="1"/>
</dbReference>
<dbReference type="SMART" id="SM00325">
    <property type="entry name" value="RhoGEF"/>
    <property type="match status" value="1"/>
</dbReference>
<keyword evidence="8" id="KW-0862">Zinc</keyword>
<keyword evidence="15" id="KW-1185">Reference proteome</keyword>
<dbReference type="Proteomes" id="UP000504611">
    <property type="component" value="Unplaced"/>
</dbReference>
<dbReference type="SMART" id="SM00233">
    <property type="entry name" value="PH"/>
    <property type="match status" value="2"/>
</dbReference>
<evidence type="ECO:0000256" key="7">
    <source>
        <dbReference type="ARBA" id="ARBA00022771"/>
    </source>
</evidence>
<dbReference type="InterPro" id="IPR000306">
    <property type="entry name" value="Znf_FYVE"/>
</dbReference>
<feature type="region of interest" description="Disordered" evidence="11">
    <location>
        <begin position="122"/>
        <end position="185"/>
    </location>
</feature>
<dbReference type="RefSeq" id="XP_010773402.1">
    <property type="nucleotide sequence ID" value="XM_010775100.1"/>
</dbReference>
<keyword evidence="2" id="KW-0963">Cytoplasm</keyword>
<gene>
    <name evidence="16" type="primary">LOC104948870</name>
</gene>
<comment type="subcellular location">
    <subcellularLocation>
        <location evidence="1">Cytoplasm</location>
        <location evidence="1">Cytoskeleton</location>
    </subcellularLocation>
</comment>
<feature type="compositionally biased region" description="Low complexity" evidence="11">
    <location>
        <begin position="122"/>
        <end position="140"/>
    </location>
</feature>
<dbReference type="Gene3D" id="2.30.29.30">
    <property type="entry name" value="Pleckstrin-homology domain (PH domain)/Phosphotyrosine-binding domain (PTB)"/>
    <property type="match status" value="2"/>
</dbReference>
<evidence type="ECO:0000256" key="4">
    <source>
        <dbReference type="ARBA" id="ARBA00022658"/>
    </source>
</evidence>
<dbReference type="PROSITE" id="PS50003">
    <property type="entry name" value="PH_DOMAIN"/>
    <property type="match status" value="2"/>
</dbReference>
<evidence type="ECO:0000259" key="12">
    <source>
        <dbReference type="PROSITE" id="PS50003"/>
    </source>
</evidence>
<evidence type="ECO:0000256" key="1">
    <source>
        <dbReference type="ARBA" id="ARBA00004245"/>
    </source>
</evidence>
<protein>
    <submittedName>
        <fullName evidence="16">FYVE, RhoGEF and PH domain-containing protein 4-like isoform X1</fullName>
    </submittedName>
</protein>
<dbReference type="GeneID" id="104948870"/>
<dbReference type="CDD" id="cd00160">
    <property type="entry name" value="RhoGEF"/>
    <property type="match status" value="1"/>
</dbReference>
<keyword evidence="3" id="KW-0597">Phosphoprotein</keyword>
<dbReference type="Pfam" id="PF00621">
    <property type="entry name" value="RhoGEF"/>
    <property type="match status" value="1"/>
</dbReference>
<dbReference type="PROSITE" id="PS50178">
    <property type="entry name" value="ZF_FYVE"/>
    <property type="match status" value="1"/>
</dbReference>
<dbReference type="InterPro" id="IPR013083">
    <property type="entry name" value="Znf_RING/FYVE/PHD"/>
</dbReference>
<evidence type="ECO:0000313" key="15">
    <source>
        <dbReference type="Proteomes" id="UP000504611"/>
    </source>
</evidence>
<dbReference type="SUPFAM" id="SSF48065">
    <property type="entry name" value="DBL homology domain (DH-domain)"/>
    <property type="match status" value="1"/>
</dbReference>
<evidence type="ECO:0000256" key="6">
    <source>
        <dbReference type="ARBA" id="ARBA00022737"/>
    </source>
</evidence>
<dbReference type="CDD" id="cd13236">
    <property type="entry name" value="PH2_FGD1-4"/>
    <property type="match status" value="1"/>
</dbReference>
<name>A0A6I9NA20_9TELE</name>
<evidence type="ECO:0000259" key="13">
    <source>
        <dbReference type="PROSITE" id="PS50010"/>
    </source>
</evidence>
<evidence type="ECO:0000256" key="9">
    <source>
        <dbReference type="ARBA" id="ARBA00023212"/>
    </source>
</evidence>
<accession>A0A6I9NA20</accession>
<dbReference type="InterPro" id="IPR051092">
    <property type="entry name" value="FYVE_RhoGEF_PH"/>
</dbReference>
<dbReference type="InterPro" id="IPR017455">
    <property type="entry name" value="Znf_FYVE-rel"/>
</dbReference>
<dbReference type="SMART" id="SM00064">
    <property type="entry name" value="FYVE"/>
    <property type="match status" value="1"/>
</dbReference>
<keyword evidence="5" id="KW-0479">Metal-binding</keyword>
<evidence type="ECO:0000256" key="2">
    <source>
        <dbReference type="ARBA" id="ARBA00022490"/>
    </source>
</evidence>
<dbReference type="PROSITE" id="PS50010">
    <property type="entry name" value="DH_2"/>
    <property type="match status" value="1"/>
</dbReference>